<sequence>WDTLADLGITWPDGTYTVTVTATDAADNIGSDSITLTIDNTDPEAFFHVPVGGSFISDTTPMIGFDITDLGGGVVEDSIVMTVAGDSITPLEVIAITNGFHVEYSLGTSEALSEGSVIVTAAAIDEVGNALTLEIPIMNENVGTGTGDVADTFDLDYKPILESEKIYVDGTTQTRGTDYTIDVDGKITFTGSIPITGAIITADYDTETWSFTIDLTEPTMESAKADTKTEIDVTFGEELDPETVDATDFLVDGMVPSEVSVSLTVVTLTVAEMPTDATPEVVLAGDGVADLVGNVLTEGTLTATDEIEPEVWMTVSPDPTTTYATSGVKTIFTLTFSEIMNIATPPTVSYGLEAEYDAYPVTGSWISTTVWSAEYTGIPQDDDSDGLNTIKITGATDSNDIVMEADTANTFTIDTIVDAPTVTPTGTVYRT</sequence>
<feature type="non-terminal residue" evidence="2">
    <location>
        <position position="431"/>
    </location>
</feature>
<dbReference type="InterPro" id="IPR013783">
    <property type="entry name" value="Ig-like_fold"/>
</dbReference>
<reference evidence="2" key="1">
    <citation type="journal article" date="2015" name="Nature">
        <title>Complex archaea that bridge the gap between prokaryotes and eukaryotes.</title>
        <authorList>
            <person name="Spang A."/>
            <person name="Saw J.H."/>
            <person name="Jorgensen S.L."/>
            <person name="Zaremba-Niedzwiedzka K."/>
            <person name="Martijn J."/>
            <person name="Lind A.E."/>
            <person name="van Eijk R."/>
            <person name="Schleper C."/>
            <person name="Guy L."/>
            <person name="Ettema T.J."/>
        </authorList>
    </citation>
    <scope>NUCLEOTIDE SEQUENCE</scope>
</reference>
<name>A0A0F9C464_9ZZZZ</name>
<dbReference type="Gene3D" id="2.60.40.10">
    <property type="entry name" value="Immunoglobulins"/>
    <property type="match status" value="1"/>
</dbReference>
<evidence type="ECO:0008006" key="3">
    <source>
        <dbReference type="Google" id="ProtNLM"/>
    </source>
</evidence>
<dbReference type="AlphaFoldDB" id="A0A0F9C464"/>
<keyword evidence="1" id="KW-0732">Signal</keyword>
<dbReference type="Gene3D" id="2.60.40.1220">
    <property type="match status" value="1"/>
</dbReference>
<evidence type="ECO:0000256" key="1">
    <source>
        <dbReference type="ARBA" id="ARBA00022729"/>
    </source>
</evidence>
<evidence type="ECO:0000313" key="2">
    <source>
        <dbReference type="EMBL" id="KKK91421.1"/>
    </source>
</evidence>
<protein>
    <recommendedName>
        <fullName evidence="3">Bacterial Ig-like domain-containing protein</fullName>
    </recommendedName>
</protein>
<gene>
    <name evidence="2" type="ORF">LCGC14_2713140</name>
</gene>
<accession>A0A0F9C464</accession>
<organism evidence="2">
    <name type="scientific">marine sediment metagenome</name>
    <dbReference type="NCBI Taxonomy" id="412755"/>
    <lineage>
        <taxon>unclassified sequences</taxon>
        <taxon>metagenomes</taxon>
        <taxon>ecological metagenomes</taxon>
    </lineage>
</organism>
<feature type="non-terminal residue" evidence="2">
    <location>
        <position position="1"/>
    </location>
</feature>
<dbReference type="InterPro" id="IPR014755">
    <property type="entry name" value="Cu-Rt/internalin_Ig-like"/>
</dbReference>
<proteinExistence type="predicted"/>
<comment type="caution">
    <text evidence="2">The sequence shown here is derived from an EMBL/GenBank/DDBJ whole genome shotgun (WGS) entry which is preliminary data.</text>
</comment>
<dbReference type="EMBL" id="LAZR01048657">
    <property type="protein sequence ID" value="KKK91421.1"/>
    <property type="molecule type" value="Genomic_DNA"/>
</dbReference>